<dbReference type="GO" id="GO:0016460">
    <property type="term" value="C:myosin II complex"/>
    <property type="evidence" value="ECO:0007669"/>
    <property type="project" value="TreeGrafter"/>
</dbReference>
<dbReference type="AlphaFoldDB" id="U6G979"/>
<dbReference type="SUPFAM" id="SSF47473">
    <property type="entry name" value="EF-hand"/>
    <property type="match status" value="1"/>
</dbReference>
<evidence type="ECO:0000256" key="4">
    <source>
        <dbReference type="ARBA" id="ARBA00022990"/>
    </source>
</evidence>
<keyword evidence="3" id="KW-0677">Repeat</keyword>
<keyword evidence="2" id="KW-0479">Metal-binding</keyword>
<dbReference type="OMA" id="EDIDYQI"/>
<name>U6G979_EIMAC</name>
<organism evidence="6 7">
    <name type="scientific">Eimeria acervulina</name>
    <name type="common">Coccidian parasite</name>
    <dbReference type="NCBI Taxonomy" id="5801"/>
    <lineage>
        <taxon>Eukaryota</taxon>
        <taxon>Sar</taxon>
        <taxon>Alveolata</taxon>
        <taxon>Apicomplexa</taxon>
        <taxon>Conoidasida</taxon>
        <taxon>Coccidia</taxon>
        <taxon>Eucoccidiorida</taxon>
        <taxon>Eimeriorina</taxon>
        <taxon>Eimeriidae</taxon>
        <taxon>Eimeria</taxon>
    </lineage>
</organism>
<dbReference type="Proteomes" id="UP000018050">
    <property type="component" value="Unassembled WGS sequence"/>
</dbReference>
<dbReference type="Gene3D" id="1.10.238.10">
    <property type="entry name" value="EF-hand"/>
    <property type="match status" value="2"/>
</dbReference>
<dbReference type="RefSeq" id="XP_013252702.1">
    <property type="nucleotide sequence ID" value="XM_013397248.1"/>
</dbReference>
<dbReference type="OrthoDB" id="429467at2759"/>
<dbReference type="VEuPathDB" id="ToxoDB:EAH_00019790"/>
<accession>U6G979</accession>
<keyword evidence="4" id="KW-0007">Acetylation</keyword>
<evidence type="ECO:0000256" key="3">
    <source>
        <dbReference type="ARBA" id="ARBA00022737"/>
    </source>
</evidence>
<protein>
    <recommendedName>
        <fullName evidence="1">Calmodulin</fullName>
    </recommendedName>
</protein>
<dbReference type="GO" id="GO:0005509">
    <property type="term" value="F:calcium ion binding"/>
    <property type="evidence" value="ECO:0007669"/>
    <property type="project" value="InterPro"/>
</dbReference>
<dbReference type="EMBL" id="HG670470">
    <property type="protein sequence ID" value="CDI76816.1"/>
    <property type="molecule type" value="Genomic_DNA"/>
</dbReference>
<dbReference type="InterPro" id="IPR050230">
    <property type="entry name" value="CALM/Myosin/TropC-like"/>
</dbReference>
<dbReference type="InterPro" id="IPR002048">
    <property type="entry name" value="EF_hand_dom"/>
</dbReference>
<evidence type="ECO:0000259" key="5">
    <source>
        <dbReference type="PROSITE" id="PS50222"/>
    </source>
</evidence>
<feature type="domain" description="EF-hand" evidence="5">
    <location>
        <begin position="69"/>
        <end position="104"/>
    </location>
</feature>
<keyword evidence="7" id="KW-1185">Reference proteome</keyword>
<gene>
    <name evidence="6" type="ORF">EAH_00019790</name>
</gene>
<sequence>MATESSIASAFAAAAKGQSSFPVGQLATAARAAGASPSLAEVKRFGDKCGASVGAAAFKEFCMQTSHKDSEEDLLALFEAMDLQLTGKVKKKDIKKCLLTFGEPLTQQEADAVLDELFPEEEDIPYQVFIQKLLL</sequence>
<dbReference type="PROSITE" id="PS50222">
    <property type="entry name" value="EF_HAND_2"/>
    <property type="match status" value="1"/>
</dbReference>
<dbReference type="PANTHER" id="PTHR23048:SF0">
    <property type="entry name" value="CALMODULIN LIKE 3"/>
    <property type="match status" value="1"/>
</dbReference>
<reference evidence="6" key="1">
    <citation type="submission" date="2013-10" db="EMBL/GenBank/DDBJ databases">
        <title>Genomic analysis of the causative agents of coccidiosis in chickens.</title>
        <authorList>
            <person name="Reid A.J."/>
            <person name="Blake D."/>
            <person name="Billington K."/>
            <person name="Browne H."/>
            <person name="Dunn M."/>
            <person name="Hung S."/>
            <person name="Kawahara F."/>
            <person name="Miranda-Saavedra D."/>
            <person name="Mourier T."/>
            <person name="Nagra H."/>
            <person name="Otto T.D."/>
            <person name="Rawlings N."/>
            <person name="Sanchez A."/>
            <person name="Sanders M."/>
            <person name="Subramaniam C."/>
            <person name="Tay Y."/>
            <person name="Dear P."/>
            <person name="Doerig C."/>
            <person name="Gruber A."/>
            <person name="Parkinson J."/>
            <person name="Shirley M."/>
            <person name="Wan K.L."/>
            <person name="Berriman M."/>
            <person name="Tomley F."/>
            <person name="Pain A."/>
        </authorList>
    </citation>
    <scope>NUCLEOTIDE SEQUENCE</scope>
    <source>
        <strain evidence="6">Houghton</strain>
    </source>
</reference>
<dbReference type="InterPro" id="IPR011992">
    <property type="entry name" value="EF-hand-dom_pair"/>
</dbReference>
<evidence type="ECO:0000256" key="1">
    <source>
        <dbReference type="ARBA" id="ARBA00020786"/>
    </source>
</evidence>
<reference evidence="6" key="2">
    <citation type="submission" date="2013-10" db="EMBL/GenBank/DDBJ databases">
        <authorList>
            <person name="Aslett M."/>
        </authorList>
    </citation>
    <scope>NUCLEOTIDE SEQUENCE</scope>
    <source>
        <strain evidence="6">Houghton</strain>
    </source>
</reference>
<dbReference type="GeneID" id="25270049"/>
<evidence type="ECO:0000313" key="7">
    <source>
        <dbReference type="Proteomes" id="UP000018050"/>
    </source>
</evidence>
<evidence type="ECO:0000256" key="2">
    <source>
        <dbReference type="ARBA" id="ARBA00022723"/>
    </source>
</evidence>
<proteinExistence type="predicted"/>
<dbReference type="PANTHER" id="PTHR23048">
    <property type="entry name" value="MYOSIN LIGHT CHAIN 1, 3"/>
    <property type="match status" value="1"/>
</dbReference>
<evidence type="ECO:0000313" key="6">
    <source>
        <dbReference type="EMBL" id="CDI76816.1"/>
    </source>
</evidence>